<evidence type="ECO:0000256" key="5">
    <source>
        <dbReference type="PIRSR" id="PIRSR000446-1"/>
    </source>
</evidence>
<evidence type="ECO:0000256" key="1">
    <source>
        <dbReference type="ARBA" id="ARBA00022679"/>
    </source>
</evidence>
<evidence type="ECO:0000259" key="6">
    <source>
        <dbReference type="SMART" id="SM00827"/>
    </source>
</evidence>
<dbReference type="InterPro" id="IPR016036">
    <property type="entry name" value="Malonyl_transacylase_ACP-bd"/>
</dbReference>
<comment type="caution">
    <text evidence="7">The sequence shown here is derived from an EMBL/GenBank/DDBJ whole genome shotgun (WGS) entry which is preliminary data.</text>
</comment>
<dbReference type="OrthoDB" id="9805460at2"/>
<comment type="similarity">
    <text evidence="4">Belongs to the fabD family.</text>
</comment>
<feature type="active site" evidence="5">
    <location>
        <position position="89"/>
    </location>
</feature>
<organism evidence="7 8">
    <name type="scientific">Limnoraphis robusta CS-951</name>
    <dbReference type="NCBI Taxonomy" id="1637645"/>
    <lineage>
        <taxon>Bacteria</taxon>
        <taxon>Bacillati</taxon>
        <taxon>Cyanobacteriota</taxon>
        <taxon>Cyanophyceae</taxon>
        <taxon>Oscillatoriophycideae</taxon>
        <taxon>Oscillatoriales</taxon>
        <taxon>Sirenicapillariaceae</taxon>
        <taxon>Limnoraphis</taxon>
    </lineage>
</organism>
<keyword evidence="2 4" id="KW-0012">Acyltransferase</keyword>
<dbReference type="Proteomes" id="UP000033607">
    <property type="component" value="Unassembled WGS sequence"/>
</dbReference>
<dbReference type="SUPFAM" id="SSF52151">
    <property type="entry name" value="FabD/lysophospholipase-like"/>
    <property type="match status" value="1"/>
</dbReference>
<name>A0A0F5YKG9_9CYAN</name>
<dbReference type="AlphaFoldDB" id="A0A0F5YKG9"/>
<keyword evidence="1 4" id="KW-0808">Transferase</keyword>
<dbReference type="InterPro" id="IPR004410">
    <property type="entry name" value="Malonyl_CoA-ACP_transAc_FabD"/>
</dbReference>
<evidence type="ECO:0000256" key="4">
    <source>
        <dbReference type="PIRNR" id="PIRNR000446"/>
    </source>
</evidence>
<dbReference type="InterPro" id="IPR014043">
    <property type="entry name" value="Acyl_transferase_dom"/>
</dbReference>
<dbReference type="EC" id="2.3.1.39" evidence="4"/>
<dbReference type="SUPFAM" id="SSF55048">
    <property type="entry name" value="Probable ACP-binding domain of malonyl-CoA ACP transacylase"/>
    <property type="match status" value="1"/>
</dbReference>
<evidence type="ECO:0000256" key="2">
    <source>
        <dbReference type="ARBA" id="ARBA00023315"/>
    </source>
</evidence>
<evidence type="ECO:0000256" key="3">
    <source>
        <dbReference type="ARBA" id="ARBA00048462"/>
    </source>
</evidence>
<proteinExistence type="inferred from homology"/>
<dbReference type="InterPro" id="IPR024925">
    <property type="entry name" value="Malonyl_CoA-ACP_transAc"/>
</dbReference>
<accession>A0A0F5YKG9</accession>
<gene>
    <name evidence="7" type="ORF">WN50_04345</name>
</gene>
<dbReference type="SMART" id="SM00827">
    <property type="entry name" value="PKS_AT"/>
    <property type="match status" value="1"/>
</dbReference>
<dbReference type="NCBIfam" id="TIGR00128">
    <property type="entry name" value="fabD"/>
    <property type="match status" value="1"/>
</dbReference>
<evidence type="ECO:0000313" key="8">
    <source>
        <dbReference type="Proteomes" id="UP000033607"/>
    </source>
</evidence>
<dbReference type="Gene3D" id="3.40.366.10">
    <property type="entry name" value="Malonyl-Coenzyme A Acyl Carrier Protein, domain 2"/>
    <property type="match status" value="1"/>
</dbReference>
<comment type="catalytic activity">
    <reaction evidence="3 4">
        <text>holo-[ACP] + malonyl-CoA = malonyl-[ACP] + CoA</text>
        <dbReference type="Rhea" id="RHEA:41792"/>
        <dbReference type="Rhea" id="RHEA-COMP:9623"/>
        <dbReference type="Rhea" id="RHEA-COMP:9685"/>
        <dbReference type="ChEBI" id="CHEBI:57287"/>
        <dbReference type="ChEBI" id="CHEBI:57384"/>
        <dbReference type="ChEBI" id="CHEBI:64479"/>
        <dbReference type="ChEBI" id="CHEBI:78449"/>
        <dbReference type="EC" id="2.3.1.39"/>
    </reaction>
</comment>
<dbReference type="PATRIC" id="fig|1637645.4.peg.4251"/>
<dbReference type="InterPro" id="IPR016035">
    <property type="entry name" value="Acyl_Trfase/lysoPLipase"/>
</dbReference>
<dbReference type="RefSeq" id="WP_046277282.1">
    <property type="nucleotide sequence ID" value="NZ_LATL02000215.1"/>
</dbReference>
<sequence length="293" mass="31862">MTKTAWVFPGQGSQVVGMGADLFDLPEAQPQLEIAQNILGWSVRDLCQSDEDKLSCTLYTQPCLYVLETILAEQMKKQGLSPDIVAGHSLGEYVALSVAEVFDFATGLTLVKRRSELMNNTAGGQMAAFIGFDSQQLEQQLQQTENVVLANDNSSAQVVISGTPEAVDLIIANVKAKRVVKLHVSGAFHSPMMADAASEFQEILATVNFSDAKFPVLSNVDPTPTTDSELLKDRLVQQMTGSVRWRETCLQFSKQGIEQVIEIGPGKVLTGLVKRTCADITLENISTIAQILK</sequence>
<feature type="active site" evidence="5">
    <location>
        <position position="189"/>
    </location>
</feature>
<dbReference type="PIRSF" id="PIRSF000446">
    <property type="entry name" value="Mct"/>
    <property type="match status" value="1"/>
</dbReference>
<dbReference type="EMBL" id="LATL02000215">
    <property type="protein sequence ID" value="KKD39258.1"/>
    <property type="molecule type" value="Genomic_DNA"/>
</dbReference>
<dbReference type="PANTHER" id="PTHR42681">
    <property type="entry name" value="MALONYL-COA-ACYL CARRIER PROTEIN TRANSACYLASE, MITOCHONDRIAL"/>
    <property type="match status" value="1"/>
</dbReference>
<feature type="domain" description="Malonyl-CoA:ACP transacylase (MAT)" evidence="6">
    <location>
        <begin position="7"/>
        <end position="290"/>
    </location>
</feature>
<evidence type="ECO:0000313" key="7">
    <source>
        <dbReference type="EMBL" id="KKD39258.1"/>
    </source>
</evidence>
<dbReference type="InterPro" id="IPR050858">
    <property type="entry name" value="Mal-CoA-ACP_Trans/PKS_FabD"/>
</dbReference>
<dbReference type="InterPro" id="IPR001227">
    <property type="entry name" value="Ac_transferase_dom_sf"/>
</dbReference>
<dbReference type="GO" id="GO:0004314">
    <property type="term" value="F:[acyl-carrier-protein] S-malonyltransferase activity"/>
    <property type="evidence" value="ECO:0007669"/>
    <property type="project" value="UniProtKB-EC"/>
</dbReference>
<dbReference type="Pfam" id="PF00698">
    <property type="entry name" value="Acyl_transf_1"/>
    <property type="match status" value="1"/>
</dbReference>
<dbReference type="GO" id="GO:0006633">
    <property type="term" value="P:fatty acid biosynthetic process"/>
    <property type="evidence" value="ECO:0007669"/>
    <property type="project" value="TreeGrafter"/>
</dbReference>
<dbReference type="Gene3D" id="3.30.70.250">
    <property type="entry name" value="Malonyl-CoA ACP transacylase, ACP-binding"/>
    <property type="match status" value="1"/>
</dbReference>
<dbReference type="GO" id="GO:0005829">
    <property type="term" value="C:cytosol"/>
    <property type="evidence" value="ECO:0007669"/>
    <property type="project" value="TreeGrafter"/>
</dbReference>
<reference evidence="7 8" key="1">
    <citation type="submission" date="2015-06" db="EMBL/GenBank/DDBJ databases">
        <title>Draft genome assembly of filamentous brackish cyanobacterium Limnoraphis robusta strain CS-951.</title>
        <authorList>
            <person name="Willis A."/>
            <person name="Parks M."/>
            <person name="Burford M.A."/>
        </authorList>
    </citation>
    <scope>NUCLEOTIDE SEQUENCE [LARGE SCALE GENOMIC DNA]</scope>
    <source>
        <strain evidence="7 8">CS-951</strain>
    </source>
</reference>
<protein>
    <recommendedName>
        <fullName evidence="4">Malonyl CoA-acyl carrier protein transacylase</fullName>
        <ecNumber evidence="4">2.3.1.39</ecNumber>
    </recommendedName>
</protein>
<dbReference type="PANTHER" id="PTHR42681:SF1">
    <property type="entry name" value="MALONYL-COA-ACYL CARRIER PROTEIN TRANSACYLASE, MITOCHONDRIAL"/>
    <property type="match status" value="1"/>
</dbReference>